<dbReference type="Gene3D" id="1.10.10.10">
    <property type="entry name" value="Winged helix-like DNA-binding domain superfamily/Winged helix DNA-binding domain"/>
    <property type="match status" value="1"/>
</dbReference>
<dbReference type="GO" id="GO:0005634">
    <property type="term" value="C:nucleus"/>
    <property type="evidence" value="ECO:0007669"/>
    <property type="project" value="UniProtKB-SubCell"/>
</dbReference>
<dbReference type="AlphaFoldDB" id="A0AAW1LZS0"/>
<dbReference type="SUPFAM" id="SSF46689">
    <property type="entry name" value="Homeodomain-like"/>
    <property type="match status" value="1"/>
</dbReference>
<evidence type="ECO:0000256" key="1">
    <source>
        <dbReference type="ARBA" id="ARBA00004123"/>
    </source>
</evidence>
<comment type="subcellular location">
    <subcellularLocation>
        <location evidence="1">Nucleus</location>
    </subcellularLocation>
</comment>
<accession>A0AAW1LZS0</accession>
<keyword evidence="3" id="KW-1185">Reference proteome</keyword>
<protein>
    <recommendedName>
        <fullName evidence="4">Transposase</fullName>
    </recommendedName>
</protein>
<organism evidence="2 3">
    <name type="scientific">Popillia japonica</name>
    <name type="common">Japanese beetle</name>
    <dbReference type="NCBI Taxonomy" id="7064"/>
    <lineage>
        <taxon>Eukaryota</taxon>
        <taxon>Metazoa</taxon>
        <taxon>Ecdysozoa</taxon>
        <taxon>Arthropoda</taxon>
        <taxon>Hexapoda</taxon>
        <taxon>Insecta</taxon>
        <taxon>Pterygota</taxon>
        <taxon>Neoptera</taxon>
        <taxon>Endopterygota</taxon>
        <taxon>Coleoptera</taxon>
        <taxon>Polyphaga</taxon>
        <taxon>Scarabaeiformia</taxon>
        <taxon>Scarabaeidae</taxon>
        <taxon>Rutelinae</taxon>
        <taxon>Popillia</taxon>
    </lineage>
</organism>
<evidence type="ECO:0000313" key="2">
    <source>
        <dbReference type="EMBL" id="KAK9739380.1"/>
    </source>
</evidence>
<dbReference type="PANTHER" id="PTHR19303:SF73">
    <property type="entry name" value="PROTEIN PDC2"/>
    <property type="match status" value="1"/>
</dbReference>
<evidence type="ECO:0008006" key="4">
    <source>
        <dbReference type="Google" id="ProtNLM"/>
    </source>
</evidence>
<dbReference type="InterPro" id="IPR050863">
    <property type="entry name" value="CenT-Element_Derived"/>
</dbReference>
<comment type="caution">
    <text evidence="2">The sequence shown here is derived from an EMBL/GenBank/DDBJ whole genome shotgun (WGS) entry which is preliminary data.</text>
</comment>
<dbReference type="Proteomes" id="UP001458880">
    <property type="component" value="Unassembled WGS sequence"/>
</dbReference>
<name>A0AAW1LZS0_POPJA</name>
<sequence length="183" mass="21647">MKCSQSEVAKKYGISQAQVCKLLKRKDSVLTDWRDNLKLTQKRKRSGKELQVESDLMDWFRENLKLTQKRKRSGKELQVESDLMDWFREKRARNVPISGRGKSEFKATSGWFCRWKNPNQVSFKKIQGEAKEADITPVPFIIAIKLLYIIEQHQMQRYVFVEKKPLEERTNYILLVNPRIPDA</sequence>
<dbReference type="GO" id="GO:0003677">
    <property type="term" value="F:DNA binding"/>
    <property type="evidence" value="ECO:0007669"/>
    <property type="project" value="TreeGrafter"/>
</dbReference>
<proteinExistence type="predicted"/>
<dbReference type="InterPro" id="IPR036388">
    <property type="entry name" value="WH-like_DNA-bd_sf"/>
</dbReference>
<dbReference type="PANTHER" id="PTHR19303">
    <property type="entry name" value="TRANSPOSON"/>
    <property type="match status" value="1"/>
</dbReference>
<reference evidence="2 3" key="1">
    <citation type="journal article" date="2024" name="BMC Genomics">
        <title>De novo assembly and annotation of Popillia japonica's genome with initial clues to its potential as an invasive pest.</title>
        <authorList>
            <person name="Cucini C."/>
            <person name="Boschi S."/>
            <person name="Funari R."/>
            <person name="Cardaioli E."/>
            <person name="Iannotti N."/>
            <person name="Marturano G."/>
            <person name="Paoli F."/>
            <person name="Bruttini M."/>
            <person name="Carapelli A."/>
            <person name="Frati F."/>
            <person name="Nardi F."/>
        </authorList>
    </citation>
    <scope>NUCLEOTIDE SEQUENCE [LARGE SCALE GENOMIC DNA]</scope>
    <source>
        <strain evidence="2">DMR45628</strain>
    </source>
</reference>
<dbReference type="EMBL" id="JASPKY010000076">
    <property type="protein sequence ID" value="KAK9739380.1"/>
    <property type="molecule type" value="Genomic_DNA"/>
</dbReference>
<dbReference type="InterPro" id="IPR009057">
    <property type="entry name" value="Homeodomain-like_sf"/>
</dbReference>
<evidence type="ECO:0000313" key="3">
    <source>
        <dbReference type="Proteomes" id="UP001458880"/>
    </source>
</evidence>
<gene>
    <name evidence="2" type="ORF">QE152_g9079</name>
</gene>